<dbReference type="Pfam" id="PF00072">
    <property type="entry name" value="Response_reg"/>
    <property type="match status" value="1"/>
</dbReference>
<feature type="domain" description="Histidine kinase" evidence="8">
    <location>
        <begin position="510"/>
        <end position="752"/>
    </location>
</feature>
<dbReference type="InterPro" id="IPR001789">
    <property type="entry name" value="Sig_transdc_resp-reg_receiver"/>
</dbReference>
<evidence type="ECO:0000256" key="7">
    <source>
        <dbReference type="PROSITE-ProRule" id="PRU00169"/>
    </source>
</evidence>
<keyword evidence="5" id="KW-0418">Kinase</keyword>
<dbReference type="InterPro" id="IPR036890">
    <property type="entry name" value="HATPase_C_sf"/>
</dbReference>
<evidence type="ECO:0000313" key="11">
    <source>
        <dbReference type="Proteomes" id="UP000660381"/>
    </source>
</evidence>
<evidence type="ECO:0000256" key="3">
    <source>
        <dbReference type="ARBA" id="ARBA00022553"/>
    </source>
</evidence>
<dbReference type="RefSeq" id="WP_190908825.1">
    <property type="nucleotide sequence ID" value="NZ_JACJTQ010000056.1"/>
</dbReference>
<dbReference type="SMART" id="SM00388">
    <property type="entry name" value="HisKA"/>
    <property type="match status" value="1"/>
</dbReference>
<dbReference type="InterPro" id="IPR036097">
    <property type="entry name" value="HisK_dim/P_sf"/>
</dbReference>
<dbReference type="PROSITE" id="PS50110">
    <property type="entry name" value="RESPONSE_REGULATORY"/>
    <property type="match status" value="1"/>
</dbReference>
<evidence type="ECO:0000256" key="1">
    <source>
        <dbReference type="ARBA" id="ARBA00000085"/>
    </source>
</evidence>
<gene>
    <name evidence="10" type="ORF">H6G68_23580</name>
</gene>
<dbReference type="SUPFAM" id="SSF47384">
    <property type="entry name" value="Homodimeric domain of signal transducing histidine kinase"/>
    <property type="match status" value="1"/>
</dbReference>
<dbReference type="SUPFAM" id="SSF48452">
    <property type="entry name" value="TPR-like"/>
    <property type="match status" value="1"/>
</dbReference>
<dbReference type="InterPro" id="IPR005467">
    <property type="entry name" value="His_kinase_dom"/>
</dbReference>
<dbReference type="Gene3D" id="3.30.450.40">
    <property type="match status" value="2"/>
</dbReference>
<dbReference type="InterPro" id="IPR011990">
    <property type="entry name" value="TPR-like_helical_dom_sf"/>
</dbReference>
<dbReference type="InterPro" id="IPR003661">
    <property type="entry name" value="HisK_dim/P_dom"/>
</dbReference>
<dbReference type="InterPro" id="IPR029016">
    <property type="entry name" value="GAF-like_dom_sf"/>
</dbReference>
<dbReference type="InterPro" id="IPR011006">
    <property type="entry name" value="CheY-like_superfamily"/>
</dbReference>
<dbReference type="Proteomes" id="UP000660381">
    <property type="component" value="Unassembled WGS sequence"/>
</dbReference>
<dbReference type="PANTHER" id="PTHR45339">
    <property type="entry name" value="HYBRID SIGNAL TRANSDUCTION HISTIDINE KINASE J"/>
    <property type="match status" value="1"/>
</dbReference>
<comment type="caution">
    <text evidence="10">The sequence shown here is derived from an EMBL/GenBank/DDBJ whole genome shotgun (WGS) entry which is preliminary data.</text>
</comment>
<keyword evidence="11" id="KW-1185">Reference proteome</keyword>
<evidence type="ECO:0000313" key="10">
    <source>
        <dbReference type="EMBL" id="MBD2694684.1"/>
    </source>
</evidence>
<keyword evidence="6" id="KW-0902">Two-component regulatory system</keyword>
<evidence type="ECO:0000256" key="6">
    <source>
        <dbReference type="ARBA" id="ARBA00023012"/>
    </source>
</evidence>
<dbReference type="SMART" id="SM00387">
    <property type="entry name" value="HATPase_c"/>
    <property type="match status" value="1"/>
</dbReference>
<dbReference type="Gene3D" id="3.30.565.10">
    <property type="entry name" value="Histidine kinase-like ATPase, C-terminal domain"/>
    <property type="match status" value="1"/>
</dbReference>
<organism evidence="10 11">
    <name type="scientific">Anabaena catenula FACHB-362</name>
    <dbReference type="NCBI Taxonomy" id="2692877"/>
    <lineage>
        <taxon>Bacteria</taxon>
        <taxon>Bacillati</taxon>
        <taxon>Cyanobacteriota</taxon>
        <taxon>Cyanophyceae</taxon>
        <taxon>Nostocales</taxon>
        <taxon>Nostocaceae</taxon>
        <taxon>Anabaena</taxon>
    </lineage>
</organism>
<dbReference type="SMART" id="SM00448">
    <property type="entry name" value="REC"/>
    <property type="match status" value="1"/>
</dbReference>
<reference evidence="10 11" key="1">
    <citation type="journal article" date="2020" name="ISME J.">
        <title>Comparative genomics reveals insights into cyanobacterial evolution and habitat adaptation.</title>
        <authorList>
            <person name="Chen M.Y."/>
            <person name="Teng W.K."/>
            <person name="Zhao L."/>
            <person name="Hu C.X."/>
            <person name="Zhou Y.K."/>
            <person name="Han B.P."/>
            <person name="Song L.R."/>
            <person name="Shu W.S."/>
        </authorList>
    </citation>
    <scope>NUCLEOTIDE SEQUENCE [LARGE SCALE GENOMIC DNA]</scope>
    <source>
        <strain evidence="10 11">FACHB-362</strain>
    </source>
</reference>
<evidence type="ECO:0000259" key="9">
    <source>
        <dbReference type="PROSITE" id="PS50110"/>
    </source>
</evidence>
<dbReference type="InterPro" id="IPR003018">
    <property type="entry name" value="GAF"/>
</dbReference>
<dbReference type="Pfam" id="PF00512">
    <property type="entry name" value="HisKA"/>
    <property type="match status" value="1"/>
</dbReference>
<dbReference type="Gene3D" id="1.10.287.130">
    <property type="match status" value="1"/>
</dbReference>
<proteinExistence type="predicted"/>
<dbReference type="Pfam" id="PF02518">
    <property type="entry name" value="HATPase_c"/>
    <property type="match status" value="1"/>
</dbReference>
<dbReference type="SUPFAM" id="SSF55781">
    <property type="entry name" value="GAF domain-like"/>
    <property type="match status" value="2"/>
</dbReference>
<dbReference type="PROSITE" id="PS50109">
    <property type="entry name" value="HIS_KIN"/>
    <property type="match status" value="1"/>
</dbReference>
<dbReference type="InterPro" id="IPR004358">
    <property type="entry name" value="Sig_transdc_His_kin-like_C"/>
</dbReference>
<dbReference type="Gene3D" id="3.40.50.2300">
    <property type="match status" value="1"/>
</dbReference>
<evidence type="ECO:0000256" key="5">
    <source>
        <dbReference type="ARBA" id="ARBA00022777"/>
    </source>
</evidence>
<feature type="modified residue" description="4-aspartylphosphate" evidence="7">
    <location>
        <position position="825"/>
    </location>
</feature>
<name>A0ABR8JBC7_9NOST</name>
<evidence type="ECO:0000256" key="4">
    <source>
        <dbReference type="ARBA" id="ARBA00022679"/>
    </source>
</evidence>
<dbReference type="Pfam" id="PF13185">
    <property type="entry name" value="GAF_2"/>
    <property type="match status" value="1"/>
</dbReference>
<dbReference type="EMBL" id="JACJTQ010000056">
    <property type="protein sequence ID" value="MBD2694684.1"/>
    <property type="molecule type" value="Genomic_DNA"/>
</dbReference>
<dbReference type="SUPFAM" id="SSF52172">
    <property type="entry name" value="CheY-like"/>
    <property type="match status" value="1"/>
</dbReference>
<protein>
    <recommendedName>
        <fullName evidence="2">histidine kinase</fullName>
        <ecNumber evidence="2">2.7.13.3</ecNumber>
    </recommendedName>
</protein>
<dbReference type="InterPro" id="IPR003594">
    <property type="entry name" value="HATPase_dom"/>
</dbReference>
<keyword evidence="3 7" id="KW-0597">Phosphoprotein</keyword>
<dbReference type="EC" id="2.7.13.3" evidence="2"/>
<sequence>MNYLHKFYLVEAEIQRILNKNNQAIDLYDRAITLAKENEYINEEALANELAAKFYLAIGKEKIARVYMQDARYCYEIWGAKAKVKDLETRYPQLLQTLEVSQKTRINKTPNSLSSTSGSSSGEALDLTTVIKANQALASEIVIDELLAKLMKTLIENAGAQKGFLILENQGTLLIEAQGTVNSDDIQSTERISVLQSLPIETSLELSPAIINYVARTKESIILNDATHEGQFIVDPYIQKCQPKSILCLPLLNQGKLVGIVYLENNLTTGAFSQERLEILNLLSSQAAISIENARFYSTLEARVDQRTAELQNTQLQLQHRAAGESLLSGISRQFIDQDAEIAVNFTLQAIAHFLQAERSFIFELSAAQNRFYLIYEWSALGVELLSTQVTNAAHQLPHCHSQILSGNTVQFSCVAELPTHIPDTIFFAAQGIQSAVIVPMIHGDQVVGCIGADVIHHSKTWSEEDISLLKLVGELIAIGRARQQAEAALKQAKEVAEAANRAKSVFLANMSHELRTPLNAILGFAQLMNRDSNLIGHLRDYLATINRSGEHLLSLINDVLEMSKIEAGKQVLNPVPFNLHLLLQSLAEMFLVRTQAKGLSLQFQLAPDLPEYVITDEGKLRQVIINLLGNAVKFTAQGVVKLRVNLGTGNRGLGTRKETNQNELDSFEYPIANTQSLIFEIEDTGCGMIVADIEGLFQPFVQTSSGKQAKEGTGLGLAISRQFVRLMGGDIHCTSTLGQGSIFHFDVQVQITQPPIEIVNQRQVVKLAANQPAYRILVVDDRPETRELLSQLLKSVGFETRHGTNGQEAVEMWQQWHPHLIWMDMRMPLMDGYAATQQIKAMQKTKLDSQTVIIALTASAFEEQRVEILAAGCDDFVRKPFSIDMIFDKMAEYLGVQYIYAQKSETTEAKPIPSRKDADKGQQYRDLTQVMSSDWIVEVHQAALEVDGDRILQLITQIPDAHADLAAALTDLVRRFCFDEILELTQTNTRDL</sequence>
<evidence type="ECO:0000259" key="8">
    <source>
        <dbReference type="PROSITE" id="PS50109"/>
    </source>
</evidence>
<dbReference type="PRINTS" id="PR00344">
    <property type="entry name" value="BCTRLSENSOR"/>
</dbReference>
<keyword evidence="4" id="KW-0808">Transferase</keyword>
<dbReference type="SMART" id="SM00065">
    <property type="entry name" value="GAF"/>
    <property type="match status" value="2"/>
</dbReference>
<evidence type="ECO:0000256" key="2">
    <source>
        <dbReference type="ARBA" id="ARBA00012438"/>
    </source>
</evidence>
<dbReference type="CDD" id="cd16922">
    <property type="entry name" value="HATPase_EvgS-ArcB-TorS-like"/>
    <property type="match status" value="1"/>
</dbReference>
<accession>A0ABR8JBC7</accession>
<feature type="domain" description="Response regulatory" evidence="9">
    <location>
        <begin position="776"/>
        <end position="895"/>
    </location>
</feature>
<comment type="catalytic activity">
    <reaction evidence="1">
        <text>ATP + protein L-histidine = ADP + protein N-phospho-L-histidine.</text>
        <dbReference type="EC" id="2.7.13.3"/>
    </reaction>
</comment>
<dbReference type="CDD" id="cd00082">
    <property type="entry name" value="HisKA"/>
    <property type="match status" value="1"/>
</dbReference>
<dbReference type="CDD" id="cd17546">
    <property type="entry name" value="REC_hyHK_CKI1_RcsC-like"/>
    <property type="match status" value="1"/>
</dbReference>
<dbReference type="PANTHER" id="PTHR45339:SF1">
    <property type="entry name" value="HYBRID SIGNAL TRANSDUCTION HISTIDINE KINASE J"/>
    <property type="match status" value="1"/>
</dbReference>
<dbReference type="SUPFAM" id="SSF55874">
    <property type="entry name" value="ATPase domain of HSP90 chaperone/DNA topoisomerase II/histidine kinase"/>
    <property type="match status" value="1"/>
</dbReference>
<dbReference type="Pfam" id="PF01590">
    <property type="entry name" value="GAF"/>
    <property type="match status" value="1"/>
</dbReference>